<accession>A0A382YI54</accession>
<comment type="pathway">
    <text evidence="1">Purine metabolism; GMP biosynthesis; GMP from XMP (L-Gln route): step 1/1.</text>
</comment>
<dbReference type="EMBL" id="UINC01175524">
    <property type="protein sequence ID" value="SVD82188.1"/>
    <property type="molecule type" value="Genomic_DNA"/>
</dbReference>
<organism evidence="9">
    <name type="scientific">marine metagenome</name>
    <dbReference type="NCBI Taxonomy" id="408172"/>
    <lineage>
        <taxon>unclassified sequences</taxon>
        <taxon>metagenomes</taxon>
        <taxon>ecological metagenomes</taxon>
    </lineage>
</organism>
<dbReference type="GO" id="GO:0005524">
    <property type="term" value="F:ATP binding"/>
    <property type="evidence" value="ECO:0007669"/>
    <property type="project" value="UniProtKB-KW"/>
</dbReference>
<dbReference type="PROSITE" id="PS51553">
    <property type="entry name" value="GMPS_ATP_PPASE"/>
    <property type="match status" value="1"/>
</dbReference>
<dbReference type="Gene3D" id="3.30.300.10">
    <property type="match status" value="2"/>
</dbReference>
<sequence length="263" mass="29884">IKSHHNRVQEVLDLVSSGHVVEPLKDLYKDEVRQLGNLLGLPESIVWRHPFPGPGLSINVLCARGDESFPEIETTLKEVRDCLKDCECDHLVLPVRSVGVQGDQRTYASPVALLNTPRDWDWLENQATRITNEVRTVNRVVLLLGSNTNDSDAQFNFHKAFCSKDRLDLLREADYKATKMLEKHGLMHEIFQLLVILLPVSKNGKDESLVLRPVVSEDVMTAQFARIDWKLLDHLVESLLDISGIETVFYDITHKPPATFGWE</sequence>
<dbReference type="PANTHER" id="PTHR11922">
    <property type="entry name" value="GMP SYNTHASE-RELATED"/>
    <property type="match status" value="1"/>
</dbReference>
<keyword evidence="6" id="KW-0658">Purine biosynthesis</keyword>
<dbReference type="InterPro" id="IPR014729">
    <property type="entry name" value="Rossmann-like_a/b/a_fold"/>
</dbReference>
<dbReference type="Pfam" id="PF00958">
    <property type="entry name" value="GMP_synt_C"/>
    <property type="match status" value="2"/>
</dbReference>
<keyword evidence="3" id="KW-0436">Ligase</keyword>
<evidence type="ECO:0000259" key="8">
    <source>
        <dbReference type="PROSITE" id="PS51553"/>
    </source>
</evidence>
<evidence type="ECO:0000256" key="7">
    <source>
        <dbReference type="ARBA" id="ARBA00022840"/>
    </source>
</evidence>
<dbReference type="EC" id="6.3.5.2" evidence="2"/>
<evidence type="ECO:0000256" key="6">
    <source>
        <dbReference type="ARBA" id="ARBA00022755"/>
    </source>
</evidence>
<evidence type="ECO:0000256" key="4">
    <source>
        <dbReference type="ARBA" id="ARBA00022741"/>
    </source>
</evidence>
<dbReference type="AlphaFoldDB" id="A0A382YI54"/>
<name>A0A382YI54_9ZZZZ</name>
<evidence type="ECO:0000256" key="1">
    <source>
        <dbReference type="ARBA" id="ARBA00005153"/>
    </source>
</evidence>
<feature type="non-terminal residue" evidence="9">
    <location>
        <position position="1"/>
    </location>
</feature>
<evidence type="ECO:0000256" key="3">
    <source>
        <dbReference type="ARBA" id="ARBA00022598"/>
    </source>
</evidence>
<keyword evidence="5" id="KW-0332">GMP biosynthesis</keyword>
<dbReference type="InterPro" id="IPR025777">
    <property type="entry name" value="GMPS_ATP_PPase_dom"/>
</dbReference>
<gene>
    <name evidence="9" type="ORF">METZ01_LOCUS435042</name>
</gene>
<dbReference type="Gene3D" id="3.40.50.620">
    <property type="entry name" value="HUPs"/>
    <property type="match status" value="1"/>
</dbReference>
<reference evidence="9" key="1">
    <citation type="submission" date="2018-05" db="EMBL/GenBank/DDBJ databases">
        <authorList>
            <person name="Lanie J.A."/>
            <person name="Ng W.-L."/>
            <person name="Kazmierczak K.M."/>
            <person name="Andrzejewski T.M."/>
            <person name="Davidsen T.M."/>
            <person name="Wayne K.J."/>
            <person name="Tettelin H."/>
            <person name="Glass J.I."/>
            <person name="Rusch D."/>
            <person name="Podicherti R."/>
            <person name="Tsui H.-C.T."/>
            <person name="Winkler M.E."/>
        </authorList>
    </citation>
    <scope>NUCLEOTIDE SEQUENCE</scope>
</reference>
<feature type="domain" description="GMPS ATP-PPase" evidence="8">
    <location>
        <begin position="1"/>
        <end position="48"/>
    </location>
</feature>
<dbReference type="GO" id="GO:0005829">
    <property type="term" value="C:cytosol"/>
    <property type="evidence" value="ECO:0007669"/>
    <property type="project" value="TreeGrafter"/>
</dbReference>
<dbReference type="InterPro" id="IPR001674">
    <property type="entry name" value="GMP_synth_C"/>
</dbReference>
<evidence type="ECO:0000313" key="9">
    <source>
        <dbReference type="EMBL" id="SVD82188.1"/>
    </source>
</evidence>
<keyword evidence="7" id="KW-0067">ATP-binding</keyword>
<evidence type="ECO:0000256" key="5">
    <source>
        <dbReference type="ARBA" id="ARBA00022749"/>
    </source>
</evidence>
<dbReference type="PANTHER" id="PTHR11922:SF2">
    <property type="entry name" value="GMP SYNTHASE [GLUTAMINE-HYDROLYZING]"/>
    <property type="match status" value="1"/>
</dbReference>
<dbReference type="SUPFAM" id="SSF54810">
    <property type="entry name" value="GMP synthetase C-terminal dimerisation domain"/>
    <property type="match status" value="2"/>
</dbReference>
<feature type="non-terminal residue" evidence="9">
    <location>
        <position position="263"/>
    </location>
</feature>
<dbReference type="SUPFAM" id="SSF52402">
    <property type="entry name" value="Adenine nucleotide alpha hydrolases-like"/>
    <property type="match status" value="1"/>
</dbReference>
<keyword evidence="4" id="KW-0547">Nucleotide-binding</keyword>
<dbReference type="UniPathway" id="UPA00189">
    <property type="reaction ID" value="UER00296"/>
</dbReference>
<evidence type="ECO:0000256" key="2">
    <source>
        <dbReference type="ARBA" id="ARBA00012746"/>
    </source>
</evidence>
<protein>
    <recommendedName>
        <fullName evidence="2">GMP synthase (glutamine-hydrolyzing)</fullName>
        <ecNumber evidence="2">6.3.5.2</ecNumber>
    </recommendedName>
</protein>
<proteinExistence type="predicted"/>
<dbReference type="GO" id="GO:0003921">
    <property type="term" value="F:GMP synthase activity"/>
    <property type="evidence" value="ECO:0007669"/>
    <property type="project" value="InterPro"/>
</dbReference>